<evidence type="ECO:0000313" key="2">
    <source>
        <dbReference type="Proteomes" id="UP000492821"/>
    </source>
</evidence>
<dbReference type="AlphaFoldDB" id="A0A7E4UM27"/>
<sequence length="264" mass="29897">MFVLGVSNCIGLVGVGIVAGYFSIIGAVFCTHPKFNYVMGCIVIGCWATSCALCALLAFNRGLEVLSFKATYALFKGSRTYFWISLAVFYGLLFFWLSKPLLFTSNAYAHVFNPFAGMDGDIMDHVLTDKYTHTAHTVNNIAVFIVFSLSFCIITIGIFIKTKVFKGDRELHMTRYQRLTLIQSTILCLLSGATAILQVYMQFFETPKWLIVCMQLSFQLCNGCGGFVYLFFHKRLRSAVFRHVFRLDMKENTYNNGGRSYTQR</sequence>
<name>A0A7E4UM27_PANRE</name>
<evidence type="ECO:0000256" key="1">
    <source>
        <dbReference type="SAM" id="Phobius"/>
    </source>
</evidence>
<feature type="transmembrane region" description="Helical" evidence="1">
    <location>
        <begin position="181"/>
        <end position="203"/>
    </location>
</feature>
<feature type="transmembrane region" description="Helical" evidence="1">
    <location>
        <begin position="209"/>
        <end position="232"/>
    </location>
</feature>
<dbReference type="SUPFAM" id="SSF81321">
    <property type="entry name" value="Family A G protein-coupled receptor-like"/>
    <property type="match status" value="1"/>
</dbReference>
<feature type="transmembrane region" description="Helical" evidence="1">
    <location>
        <begin position="9"/>
        <end position="29"/>
    </location>
</feature>
<evidence type="ECO:0000313" key="3">
    <source>
        <dbReference type="WBParaSite" id="Pan_g10066.t1"/>
    </source>
</evidence>
<dbReference type="Pfam" id="PF10321">
    <property type="entry name" value="7TM_GPCR_Srt"/>
    <property type="match status" value="1"/>
</dbReference>
<keyword evidence="1" id="KW-1133">Transmembrane helix</keyword>
<dbReference type="WBParaSite" id="Pan_g10066.t1">
    <property type="protein sequence ID" value="Pan_g10066.t1"/>
    <property type="gene ID" value="Pan_g10066"/>
</dbReference>
<proteinExistence type="predicted"/>
<dbReference type="PANTHER" id="PTHR23021">
    <property type="entry name" value="SERPENTINE RECEPTOR, CLASS T"/>
    <property type="match status" value="1"/>
</dbReference>
<accession>A0A7E4UM27</accession>
<dbReference type="Proteomes" id="UP000492821">
    <property type="component" value="Unassembled WGS sequence"/>
</dbReference>
<keyword evidence="2" id="KW-1185">Reference proteome</keyword>
<dbReference type="InterPro" id="IPR019425">
    <property type="entry name" value="7TM_GPCR_serpentine_rcpt_Srt"/>
</dbReference>
<organism evidence="2 3">
    <name type="scientific">Panagrellus redivivus</name>
    <name type="common">Microworm</name>
    <dbReference type="NCBI Taxonomy" id="6233"/>
    <lineage>
        <taxon>Eukaryota</taxon>
        <taxon>Metazoa</taxon>
        <taxon>Ecdysozoa</taxon>
        <taxon>Nematoda</taxon>
        <taxon>Chromadorea</taxon>
        <taxon>Rhabditida</taxon>
        <taxon>Tylenchina</taxon>
        <taxon>Panagrolaimomorpha</taxon>
        <taxon>Panagrolaimoidea</taxon>
        <taxon>Panagrolaimidae</taxon>
        <taxon>Panagrellus</taxon>
    </lineage>
</organism>
<feature type="transmembrane region" description="Helical" evidence="1">
    <location>
        <begin position="80"/>
        <end position="98"/>
    </location>
</feature>
<reference evidence="3" key="2">
    <citation type="submission" date="2020-10" db="UniProtKB">
        <authorList>
            <consortium name="WormBaseParasite"/>
        </authorList>
    </citation>
    <scope>IDENTIFICATION</scope>
</reference>
<feature type="transmembrane region" description="Helical" evidence="1">
    <location>
        <begin position="141"/>
        <end position="160"/>
    </location>
</feature>
<keyword evidence="1" id="KW-0472">Membrane</keyword>
<reference evidence="2" key="1">
    <citation type="journal article" date="2013" name="Genetics">
        <title>The draft genome and transcriptome of Panagrellus redivivus are shaped by the harsh demands of a free-living lifestyle.</title>
        <authorList>
            <person name="Srinivasan J."/>
            <person name="Dillman A.R."/>
            <person name="Macchietto M.G."/>
            <person name="Heikkinen L."/>
            <person name="Lakso M."/>
            <person name="Fracchia K.M."/>
            <person name="Antoshechkin I."/>
            <person name="Mortazavi A."/>
            <person name="Wong G."/>
            <person name="Sternberg P.W."/>
        </authorList>
    </citation>
    <scope>NUCLEOTIDE SEQUENCE [LARGE SCALE GENOMIC DNA]</scope>
    <source>
        <strain evidence="2">MT8872</strain>
    </source>
</reference>
<protein>
    <submittedName>
        <fullName evidence="3">7TM_GPCR_Srx domain-containing protein</fullName>
    </submittedName>
</protein>
<dbReference type="PANTHER" id="PTHR23021:SF11">
    <property type="entry name" value="SERPENTINE RECEPTOR, CLASS T"/>
    <property type="match status" value="1"/>
</dbReference>
<feature type="transmembrane region" description="Helical" evidence="1">
    <location>
        <begin position="35"/>
        <end position="59"/>
    </location>
</feature>
<keyword evidence="1" id="KW-0812">Transmembrane</keyword>